<dbReference type="PANTHER" id="PTHR43546:SF9">
    <property type="entry name" value="L-ASCORBATE-6-PHOSPHATE LACTONASE ULAG-RELATED"/>
    <property type="match status" value="1"/>
</dbReference>
<dbReference type="RefSeq" id="WP_270046450.1">
    <property type="nucleotide sequence ID" value="NZ_JAPDOD010000092.1"/>
</dbReference>
<accession>A0A9X3N2I1</accession>
<evidence type="ECO:0000256" key="1">
    <source>
        <dbReference type="ARBA" id="ARBA00022801"/>
    </source>
</evidence>
<proteinExistence type="predicted"/>
<evidence type="ECO:0000256" key="2">
    <source>
        <dbReference type="SAM" id="MobiDB-lite"/>
    </source>
</evidence>
<dbReference type="PANTHER" id="PTHR43546">
    <property type="entry name" value="UPF0173 METAL-DEPENDENT HYDROLASE MJ1163-RELATED"/>
    <property type="match status" value="1"/>
</dbReference>
<sequence length="245" mass="26416">MKLTLIRSATLRIEYAGHTILVDPQLDPAGAREAVPNTPNPRPTPLGDLPMPPQQVLEGVDTVLVTHLHRDHFDDTARELLDRDLPLFCQPPDTERLHADGFTDARPVHGDATLGDILIARTEGQHGTGEIGEQMAPVSGFVLVAPEEPTVYIAGDTILCDEVRAAIGEYRPDVIVVNASAAQFNVGGPIVMDNDDVATLAAENPDRTIVAVHFETVSHSTQTRADLRALNLPNVKVPDDGETVL</sequence>
<dbReference type="Pfam" id="PF12706">
    <property type="entry name" value="Lactamase_B_2"/>
    <property type="match status" value="1"/>
</dbReference>
<name>A0A9X3N2I1_9ACTN</name>
<evidence type="ECO:0000259" key="3">
    <source>
        <dbReference type="SMART" id="SM00849"/>
    </source>
</evidence>
<evidence type="ECO:0000313" key="5">
    <source>
        <dbReference type="Proteomes" id="UP001149140"/>
    </source>
</evidence>
<dbReference type="SUPFAM" id="SSF56281">
    <property type="entry name" value="Metallo-hydrolase/oxidoreductase"/>
    <property type="match status" value="1"/>
</dbReference>
<dbReference type="InterPro" id="IPR036866">
    <property type="entry name" value="RibonucZ/Hydroxyglut_hydro"/>
</dbReference>
<comment type="caution">
    <text evidence="4">The sequence shown here is derived from an EMBL/GenBank/DDBJ whole genome shotgun (WGS) entry which is preliminary data.</text>
</comment>
<reference evidence="4" key="1">
    <citation type="submission" date="2022-10" db="EMBL/GenBank/DDBJ databases">
        <title>The WGS of Solirubrobacter ginsenosidimutans DSM 21036.</title>
        <authorList>
            <person name="Jiang Z."/>
        </authorList>
    </citation>
    <scope>NUCLEOTIDE SEQUENCE</scope>
    <source>
        <strain evidence="4">DSM 21036</strain>
    </source>
</reference>
<feature type="domain" description="Metallo-beta-lactamase" evidence="3">
    <location>
        <begin position="7"/>
        <end position="213"/>
    </location>
</feature>
<dbReference type="AlphaFoldDB" id="A0A9X3N2I1"/>
<protein>
    <submittedName>
        <fullName evidence="4">MBL fold metallo-hydrolase</fullName>
    </submittedName>
</protein>
<dbReference type="Gene3D" id="3.60.15.10">
    <property type="entry name" value="Ribonuclease Z/Hydroxyacylglutathione hydrolase-like"/>
    <property type="match status" value="1"/>
</dbReference>
<dbReference type="InterPro" id="IPR001279">
    <property type="entry name" value="Metallo-B-lactamas"/>
</dbReference>
<dbReference type="Proteomes" id="UP001149140">
    <property type="component" value="Unassembled WGS sequence"/>
</dbReference>
<feature type="region of interest" description="Disordered" evidence="2">
    <location>
        <begin position="27"/>
        <end position="49"/>
    </location>
</feature>
<organism evidence="4 5">
    <name type="scientific">Solirubrobacter ginsenosidimutans</name>
    <dbReference type="NCBI Taxonomy" id="490573"/>
    <lineage>
        <taxon>Bacteria</taxon>
        <taxon>Bacillati</taxon>
        <taxon>Actinomycetota</taxon>
        <taxon>Thermoleophilia</taxon>
        <taxon>Solirubrobacterales</taxon>
        <taxon>Solirubrobacteraceae</taxon>
        <taxon>Solirubrobacter</taxon>
    </lineage>
</organism>
<dbReference type="InterPro" id="IPR050114">
    <property type="entry name" value="UPF0173_UPF0282_UlaG_hydrolase"/>
</dbReference>
<evidence type="ECO:0000313" key="4">
    <source>
        <dbReference type="EMBL" id="MDA0167200.1"/>
    </source>
</evidence>
<keyword evidence="1" id="KW-0378">Hydrolase</keyword>
<dbReference type="EMBL" id="JAPDOD010000092">
    <property type="protein sequence ID" value="MDA0167200.1"/>
    <property type="molecule type" value="Genomic_DNA"/>
</dbReference>
<dbReference type="GO" id="GO:0016787">
    <property type="term" value="F:hydrolase activity"/>
    <property type="evidence" value="ECO:0007669"/>
    <property type="project" value="UniProtKB-KW"/>
</dbReference>
<gene>
    <name evidence="4" type="ORF">OM076_43470</name>
</gene>
<dbReference type="SMART" id="SM00849">
    <property type="entry name" value="Lactamase_B"/>
    <property type="match status" value="1"/>
</dbReference>
<keyword evidence="5" id="KW-1185">Reference proteome</keyword>